<reference evidence="7" key="2">
    <citation type="journal article" date="2021" name="PeerJ">
        <title>Extensive microbial diversity within the chicken gut microbiome revealed by metagenomics and culture.</title>
        <authorList>
            <person name="Gilroy R."/>
            <person name="Ravi A."/>
            <person name="Getino M."/>
            <person name="Pursley I."/>
            <person name="Horton D.L."/>
            <person name="Alikhan N.F."/>
            <person name="Baker D."/>
            <person name="Gharbi K."/>
            <person name="Hall N."/>
            <person name="Watson M."/>
            <person name="Adriaenssens E.M."/>
            <person name="Foster-Nyarko E."/>
            <person name="Jarju S."/>
            <person name="Secka A."/>
            <person name="Antonio M."/>
            <person name="Oren A."/>
            <person name="Chaudhuri R.R."/>
            <person name="La Ragione R."/>
            <person name="Hildebrand F."/>
            <person name="Pallen M.J."/>
        </authorList>
    </citation>
    <scope>NUCLEOTIDE SEQUENCE</scope>
    <source>
        <strain evidence="7">ChiGjej1B1-1684</strain>
    </source>
</reference>
<dbReference type="SUPFAM" id="SSF90123">
    <property type="entry name" value="ABC transporter transmembrane region"/>
    <property type="match status" value="1"/>
</dbReference>
<dbReference type="InterPro" id="IPR036640">
    <property type="entry name" value="ABC1_TM_sf"/>
</dbReference>
<dbReference type="GO" id="GO:0140359">
    <property type="term" value="F:ABC-type transporter activity"/>
    <property type="evidence" value="ECO:0007669"/>
    <property type="project" value="InterPro"/>
</dbReference>
<dbReference type="EMBL" id="DVNG01000058">
    <property type="protein sequence ID" value="HIU50194.1"/>
    <property type="molecule type" value="Genomic_DNA"/>
</dbReference>
<keyword evidence="7" id="KW-0547">Nucleotide-binding</keyword>
<evidence type="ECO:0000313" key="8">
    <source>
        <dbReference type="Proteomes" id="UP000824118"/>
    </source>
</evidence>
<evidence type="ECO:0000256" key="4">
    <source>
        <dbReference type="ARBA" id="ARBA00023136"/>
    </source>
</evidence>
<proteinExistence type="predicted"/>
<protein>
    <submittedName>
        <fullName evidence="7">ABC transporter ATP-binding protein</fullName>
    </submittedName>
</protein>
<dbReference type="GO" id="GO:0005524">
    <property type="term" value="F:ATP binding"/>
    <property type="evidence" value="ECO:0007669"/>
    <property type="project" value="UniProtKB-KW"/>
</dbReference>
<evidence type="ECO:0000256" key="1">
    <source>
        <dbReference type="ARBA" id="ARBA00004651"/>
    </source>
</evidence>
<keyword evidence="4 5" id="KW-0472">Membrane</keyword>
<dbReference type="AlphaFoldDB" id="A0A9D1S7J6"/>
<evidence type="ECO:0000256" key="5">
    <source>
        <dbReference type="SAM" id="Phobius"/>
    </source>
</evidence>
<dbReference type="GO" id="GO:0005886">
    <property type="term" value="C:plasma membrane"/>
    <property type="evidence" value="ECO:0007669"/>
    <property type="project" value="UniProtKB-SubCell"/>
</dbReference>
<evidence type="ECO:0000256" key="3">
    <source>
        <dbReference type="ARBA" id="ARBA00022989"/>
    </source>
</evidence>
<evidence type="ECO:0000313" key="7">
    <source>
        <dbReference type="EMBL" id="HIU50194.1"/>
    </source>
</evidence>
<feature type="non-terminal residue" evidence="7">
    <location>
        <position position="67"/>
    </location>
</feature>
<keyword evidence="3 5" id="KW-1133">Transmembrane helix</keyword>
<feature type="domain" description="ABC transmembrane type-1" evidence="6">
    <location>
        <begin position="17"/>
        <end position="67"/>
    </location>
</feature>
<keyword evidence="7" id="KW-0067">ATP-binding</keyword>
<evidence type="ECO:0000259" key="6">
    <source>
        <dbReference type="PROSITE" id="PS50929"/>
    </source>
</evidence>
<comment type="subcellular location">
    <subcellularLocation>
        <location evidence="1">Cell membrane</location>
        <topology evidence="1">Multi-pass membrane protein</topology>
    </subcellularLocation>
</comment>
<keyword evidence="2 5" id="KW-0812">Transmembrane</keyword>
<gene>
    <name evidence="7" type="ORF">IAD22_04190</name>
</gene>
<accession>A0A9D1S7J6</accession>
<feature type="transmembrane region" description="Helical" evidence="5">
    <location>
        <begin position="47"/>
        <end position="66"/>
    </location>
</feature>
<name>A0A9D1S7J6_9FIRM</name>
<comment type="caution">
    <text evidence="7">The sequence shown here is derived from an EMBL/GenBank/DDBJ whole genome shotgun (WGS) entry which is preliminary data.</text>
</comment>
<dbReference type="Proteomes" id="UP000824118">
    <property type="component" value="Unassembled WGS sequence"/>
</dbReference>
<dbReference type="Gene3D" id="1.20.1560.10">
    <property type="entry name" value="ABC transporter type 1, transmembrane domain"/>
    <property type="match status" value="1"/>
</dbReference>
<organism evidence="7 8">
    <name type="scientific">Candidatus Limousia pullorum</name>
    <dbReference type="NCBI Taxonomy" id="2840860"/>
    <lineage>
        <taxon>Bacteria</taxon>
        <taxon>Bacillati</taxon>
        <taxon>Bacillota</taxon>
        <taxon>Clostridia</taxon>
        <taxon>Eubacteriales</taxon>
        <taxon>Oscillospiraceae</taxon>
        <taxon>Oscillospiraceae incertae sedis</taxon>
        <taxon>Candidatus Limousia</taxon>
    </lineage>
</organism>
<reference evidence="7" key="1">
    <citation type="submission" date="2020-10" db="EMBL/GenBank/DDBJ databases">
        <authorList>
            <person name="Gilroy R."/>
        </authorList>
    </citation>
    <scope>NUCLEOTIDE SEQUENCE</scope>
    <source>
        <strain evidence="7">ChiGjej1B1-1684</strain>
    </source>
</reference>
<dbReference type="InterPro" id="IPR011527">
    <property type="entry name" value="ABC1_TM_dom"/>
</dbReference>
<evidence type="ECO:0000256" key="2">
    <source>
        <dbReference type="ARBA" id="ARBA00022692"/>
    </source>
</evidence>
<feature type="transmembrane region" description="Helical" evidence="5">
    <location>
        <begin position="21"/>
        <end position="41"/>
    </location>
</feature>
<sequence length="67" mass="7440">MVKKLLKGVREYKRASIFTMVFAGLEVVMEIVVPFLMASIIDQGIYGGNMNTLLKLGLYMVLCVIIG</sequence>
<dbReference type="PROSITE" id="PS50929">
    <property type="entry name" value="ABC_TM1F"/>
    <property type="match status" value="1"/>
</dbReference>